<dbReference type="PANTHER" id="PTHR42928">
    <property type="entry name" value="TRICARBOXYLATE-BINDING PROTEIN"/>
    <property type="match status" value="1"/>
</dbReference>
<proteinExistence type="inferred from homology"/>
<evidence type="ECO:0000256" key="1">
    <source>
        <dbReference type="ARBA" id="ARBA00006987"/>
    </source>
</evidence>
<dbReference type="InterPro" id="IPR005064">
    <property type="entry name" value="BUG"/>
</dbReference>
<feature type="signal peptide" evidence="2">
    <location>
        <begin position="1"/>
        <end position="23"/>
    </location>
</feature>
<dbReference type="Gene3D" id="3.40.190.150">
    <property type="entry name" value="Bordetella uptake gene, domain 1"/>
    <property type="match status" value="1"/>
</dbReference>
<dbReference type="SUPFAM" id="SSF53850">
    <property type="entry name" value="Periplasmic binding protein-like II"/>
    <property type="match status" value="1"/>
</dbReference>
<dbReference type="InterPro" id="IPR006311">
    <property type="entry name" value="TAT_signal"/>
</dbReference>
<dbReference type="RefSeq" id="WP_163459256.1">
    <property type="nucleotide sequence ID" value="NZ_JAAGOH010000030.1"/>
</dbReference>
<organism evidence="3 4">
    <name type="scientific">Ideonella livida</name>
    <dbReference type="NCBI Taxonomy" id="2707176"/>
    <lineage>
        <taxon>Bacteria</taxon>
        <taxon>Pseudomonadati</taxon>
        <taxon>Pseudomonadota</taxon>
        <taxon>Betaproteobacteria</taxon>
        <taxon>Burkholderiales</taxon>
        <taxon>Sphaerotilaceae</taxon>
        <taxon>Ideonella</taxon>
    </lineage>
</organism>
<evidence type="ECO:0000256" key="2">
    <source>
        <dbReference type="SAM" id="SignalP"/>
    </source>
</evidence>
<accession>A0A7C9PJG4</accession>
<sequence length="328" mass="33920">MQRRTLCQHALLATATAALGALAAPAAWAQAYPAKPITVIVPFAVGGGSDNVARLITTRITERTGKTFVIDNRGGAGTNIGHEAAARASADGYTVLLGQFTLPVNAHLYPKLRYAPEKDFVPVVHIATAPTVLVVPAGSVLKDVAGLRAAAKAKPGKLNFGSGGAGTSVHLAGELFQQQTQTDLTHVPYKGSGPAMVDLIGGQIDMIFDTATSALSHLKVGKIRALGVTGSQRLKDLPQVPTFAEQGMADFDVPAWYGVVAPAGTPAAAVQWLNAEVNAVLKEPAIVARLDALGAVPVGGTPAALGDFMKSQSTRWGQVIRKAGITLE</sequence>
<keyword evidence="4" id="KW-1185">Reference proteome</keyword>
<dbReference type="PANTHER" id="PTHR42928:SF5">
    <property type="entry name" value="BLR1237 PROTEIN"/>
    <property type="match status" value="1"/>
</dbReference>
<evidence type="ECO:0000313" key="4">
    <source>
        <dbReference type="Proteomes" id="UP000484255"/>
    </source>
</evidence>
<evidence type="ECO:0000313" key="3">
    <source>
        <dbReference type="EMBL" id="NDY93209.1"/>
    </source>
</evidence>
<gene>
    <name evidence="3" type="ORF">G3A44_18605</name>
</gene>
<dbReference type="PROSITE" id="PS51318">
    <property type="entry name" value="TAT"/>
    <property type="match status" value="1"/>
</dbReference>
<comment type="similarity">
    <text evidence="1">Belongs to the UPF0065 (bug) family.</text>
</comment>
<dbReference type="Pfam" id="PF03401">
    <property type="entry name" value="TctC"/>
    <property type="match status" value="1"/>
</dbReference>
<dbReference type="AlphaFoldDB" id="A0A7C9PJG4"/>
<feature type="chain" id="PRO_5028798369" evidence="2">
    <location>
        <begin position="24"/>
        <end position="328"/>
    </location>
</feature>
<dbReference type="Gene3D" id="3.40.190.10">
    <property type="entry name" value="Periplasmic binding protein-like II"/>
    <property type="match status" value="1"/>
</dbReference>
<reference evidence="3 4" key="1">
    <citation type="submission" date="2020-02" db="EMBL/GenBank/DDBJ databases">
        <title>Ideonella bacterium strain TBM-1.</title>
        <authorList>
            <person name="Chen W.-M."/>
        </authorList>
    </citation>
    <scope>NUCLEOTIDE SEQUENCE [LARGE SCALE GENOMIC DNA]</scope>
    <source>
        <strain evidence="3 4">TBM-1</strain>
    </source>
</reference>
<keyword evidence="2" id="KW-0732">Signal</keyword>
<protein>
    <submittedName>
        <fullName evidence="3">Tripartite tricarboxylate transporter substrate binding protein</fullName>
    </submittedName>
</protein>
<dbReference type="InterPro" id="IPR042100">
    <property type="entry name" value="Bug_dom1"/>
</dbReference>
<name>A0A7C9PJG4_9BURK</name>
<comment type="caution">
    <text evidence="3">The sequence shown here is derived from an EMBL/GenBank/DDBJ whole genome shotgun (WGS) entry which is preliminary data.</text>
</comment>
<dbReference type="Proteomes" id="UP000484255">
    <property type="component" value="Unassembled WGS sequence"/>
</dbReference>
<dbReference type="EMBL" id="JAAGOH010000030">
    <property type="protein sequence ID" value="NDY93209.1"/>
    <property type="molecule type" value="Genomic_DNA"/>
</dbReference>
<dbReference type="CDD" id="cd13578">
    <property type="entry name" value="PBP2_Bug27"/>
    <property type="match status" value="1"/>
</dbReference>
<dbReference type="PIRSF" id="PIRSF017082">
    <property type="entry name" value="YflP"/>
    <property type="match status" value="1"/>
</dbReference>